<dbReference type="RefSeq" id="WP_165404180.1">
    <property type="nucleotide sequence ID" value="NZ_BMHA01000009.1"/>
</dbReference>
<dbReference type="CDD" id="cd07043">
    <property type="entry name" value="STAS_anti-anti-sigma_factors"/>
    <property type="match status" value="1"/>
</dbReference>
<dbReference type="PANTHER" id="PTHR33495:SF2">
    <property type="entry name" value="ANTI-SIGMA FACTOR ANTAGONIST TM_1081-RELATED"/>
    <property type="match status" value="1"/>
</dbReference>
<evidence type="ECO:0000313" key="5">
    <source>
        <dbReference type="Proteomes" id="UP000650511"/>
    </source>
</evidence>
<dbReference type="Gene3D" id="3.30.750.24">
    <property type="entry name" value="STAS domain"/>
    <property type="match status" value="1"/>
</dbReference>
<evidence type="ECO:0000256" key="1">
    <source>
        <dbReference type="ARBA" id="ARBA00009013"/>
    </source>
</evidence>
<keyword evidence="5" id="KW-1185">Reference proteome</keyword>
<sequence>MQLLRTSTREEQDWTVVEASGQLDVATAPQLRQVLVEAQYGGASQVLLDVAGVQFIDSMGLGVLVGAHKRARSHAGAFVLAAPSERMRSLLELTGLDTVLTVASAATDVLDAQG</sequence>
<comment type="caution">
    <text evidence="4">The sequence shown here is derived from an EMBL/GenBank/DDBJ whole genome shotgun (WGS) entry which is preliminary data.</text>
</comment>
<reference evidence="4" key="1">
    <citation type="journal article" date="2014" name="Int. J. Syst. Evol. Microbiol.">
        <title>Complete genome sequence of Corynebacterium casei LMG S-19264T (=DSM 44701T), isolated from a smear-ripened cheese.</title>
        <authorList>
            <consortium name="US DOE Joint Genome Institute (JGI-PGF)"/>
            <person name="Walter F."/>
            <person name="Albersmeier A."/>
            <person name="Kalinowski J."/>
            <person name="Ruckert C."/>
        </authorList>
    </citation>
    <scope>NUCLEOTIDE SEQUENCE</scope>
    <source>
        <strain evidence="4">CGMCC 1.14988</strain>
    </source>
</reference>
<protein>
    <recommendedName>
        <fullName evidence="2">Anti-sigma factor antagonist</fullName>
    </recommendedName>
</protein>
<comment type="similarity">
    <text evidence="1 2">Belongs to the anti-sigma-factor antagonist family.</text>
</comment>
<dbReference type="Proteomes" id="UP000650511">
    <property type="component" value="Unassembled WGS sequence"/>
</dbReference>
<dbReference type="NCBIfam" id="TIGR00377">
    <property type="entry name" value="ant_ant_sig"/>
    <property type="match status" value="1"/>
</dbReference>
<dbReference type="InterPro" id="IPR036513">
    <property type="entry name" value="STAS_dom_sf"/>
</dbReference>
<organism evidence="4 5">
    <name type="scientific">Egicoccus halophilus</name>
    <dbReference type="NCBI Taxonomy" id="1670830"/>
    <lineage>
        <taxon>Bacteria</taxon>
        <taxon>Bacillati</taxon>
        <taxon>Actinomycetota</taxon>
        <taxon>Nitriliruptoria</taxon>
        <taxon>Egicoccales</taxon>
        <taxon>Egicoccaceae</taxon>
        <taxon>Egicoccus</taxon>
    </lineage>
</organism>
<dbReference type="Pfam" id="PF01740">
    <property type="entry name" value="STAS"/>
    <property type="match status" value="1"/>
</dbReference>
<dbReference type="AlphaFoldDB" id="A0A8J3A9M7"/>
<accession>A0A8J3A9M7</accession>
<dbReference type="InterPro" id="IPR003658">
    <property type="entry name" value="Anti-sigma_ant"/>
</dbReference>
<dbReference type="InterPro" id="IPR002645">
    <property type="entry name" value="STAS_dom"/>
</dbReference>
<feature type="domain" description="STAS" evidence="3">
    <location>
        <begin position="4"/>
        <end position="114"/>
    </location>
</feature>
<reference evidence="4" key="2">
    <citation type="submission" date="2020-09" db="EMBL/GenBank/DDBJ databases">
        <authorList>
            <person name="Sun Q."/>
            <person name="Zhou Y."/>
        </authorList>
    </citation>
    <scope>NUCLEOTIDE SEQUENCE</scope>
    <source>
        <strain evidence="4">CGMCC 1.14988</strain>
    </source>
</reference>
<dbReference type="PROSITE" id="PS50801">
    <property type="entry name" value="STAS"/>
    <property type="match status" value="1"/>
</dbReference>
<proteinExistence type="inferred from homology"/>
<dbReference type="SUPFAM" id="SSF52091">
    <property type="entry name" value="SpoIIaa-like"/>
    <property type="match status" value="1"/>
</dbReference>
<dbReference type="GO" id="GO:0043856">
    <property type="term" value="F:anti-sigma factor antagonist activity"/>
    <property type="evidence" value="ECO:0007669"/>
    <property type="project" value="InterPro"/>
</dbReference>
<evidence type="ECO:0000313" key="4">
    <source>
        <dbReference type="EMBL" id="GGI07710.1"/>
    </source>
</evidence>
<name>A0A8J3A9M7_9ACTN</name>
<dbReference type="EMBL" id="BMHA01000009">
    <property type="protein sequence ID" value="GGI07710.1"/>
    <property type="molecule type" value="Genomic_DNA"/>
</dbReference>
<gene>
    <name evidence="4" type="primary">rsbV</name>
    <name evidence="4" type="ORF">GCM10011354_25450</name>
</gene>
<evidence type="ECO:0000256" key="2">
    <source>
        <dbReference type="RuleBase" id="RU003749"/>
    </source>
</evidence>
<dbReference type="PANTHER" id="PTHR33495">
    <property type="entry name" value="ANTI-SIGMA FACTOR ANTAGONIST TM_1081-RELATED-RELATED"/>
    <property type="match status" value="1"/>
</dbReference>
<evidence type="ECO:0000259" key="3">
    <source>
        <dbReference type="PROSITE" id="PS50801"/>
    </source>
</evidence>